<gene>
    <name evidence="2" type="ORF">GCM10009765_34710</name>
</gene>
<name>A0ABP4T5B8_9ACTN</name>
<dbReference type="EMBL" id="BAAANY010000010">
    <property type="protein sequence ID" value="GAA1682583.1"/>
    <property type="molecule type" value="Genomic_DNA"/>
</dbReference>
<keyword evidence="3" id="KW-1185">Reference proteome</keyword>
<evidence type="ECO:0000256" key="1">
    <source>
        <dbReference type="SAM" id="MobiDB-lite"/>
    </source>
</evidence>
<evidence type="ECO:0008006" key="4">
    <source>
        <dbReference type="Google" id="ProtNLM"/>
    </source>
</evidence>
<sequence length="209" mass="23143">MSDIDQTGRHQFFQAGDQPVDGLDGSDLPTGALPSMPIPERRASTEDSLDRIDELTAMVEHARGVPMSSNCIVNRGEMLGLLDELRVELPTEIRRAQALLEERDKLIAAGQREADRIIGEAHGEHARLVSTAEVTVAAQHEANRIRTEAKASAHRRREETDQLIDTALANFEQTLQRNLAFVERSRDKLKALSEIGPYEADDEAGPLPF</sequence>
<dbReference type="PANTHER" id="PTHR38010:SF1">
    <property type="entry name" value="SLR0848 PROTEIN"/>
    <property type="match status" value="1"/>
</dbReference>
<organism evidence="2 3">
    <name type="scientific">Fodinicola feengrottensis</name>
    <dbReference type="NCBI Taxonomy" id="435914"/>
    <lineage>
        <taxon>Bacteria</taxon>
        <taxon>Bacillati</taxon>
        <taxon>Actinomycetota</taxon>
        <taxon>Actinomycetes</taxon>
        <taxon>Mycobacteriales</taxon>
        <taxon>Fodinicola</taxon>
    </lineage>
</organism>
<evidence type="ECO:0000313" key="3">
    <source>
        <dbReference type="Proteomes" id="UP001500618"/>
    </source>
</evidence>
<dbReference type="RefSeq" id="WP_279580768.1">
    <property type="nucleotide sequence ID" value="NZ_BAAANY010000010.1"/>
</dbReference>
<feature type="region of interest" description="Disordered" evidence="1">
    <location>
        <begin position="1"/>
        <end position="47"/>
    </location>
</feature>
<reference evidence="3" key="1">
    <citation type="journal article" date="2019" name="Int. J. Syst. Evol. Microbiol.">
        <title>The Global Catalogue of Microorganisms (GCM) 10K type strain sequencing project: providing services to taxonomists for standard genome sequencing and annotation.</title>
        <authorList>
            <consortium name="The Broad Institute Genomics Platform"/>
            <consortium name="The Broad Institute Genome Sequencing Center for Infectious Disease"/>
            <person name="Wu L."/>
            <person name="Ma J."/>
        </authorList>
    </citation>
    <scope>NUCLEOTIDE SEQUENCE [LARGE SCALE GENOMIC DNA]</scope>
    <source>
        <strain evidence="3">JCM 14718</strain>
    </source>
</reference>
<dbReference type="Proteomes" id="UP001500618">
    <property type="component" value="Unassembled WGS sequence"/>
</dbReference>
<accession>A0ABP4T5B8</accession>
<proteinExistence type="predicted"/>
<dbReference type="PANTHER" id="PTHR38010">
    <property type="entry name" value="SLR0848 PROTEIN"/>
    <property type="match status" value="1"/>
</dbReference>
<evidence type="ECO:0000313" key="2">
    <source>
        <dbReference type="EMBL" id="GAA1682583.1"/>
    </source>
</evidence>
<protein>
    <recommendedName>
        <fullName evidence="4">ATP synthase F0 subunit B</fullName>
    </recommendedName>
</protein>
<comment type="caution">
    <text evidence="2">The sequence shown here is derived from an EMBL/GenBank/DDBJ whole genome shotgun (WGS) entry which is preliminary data.</text>
</comment>